<evidence type="ECO:0000256" key="11">
    <source>
        <dbReference type="RuleBase" id="RU079119"/>
    </source>
</evidence>
<dbReference type="PROSITE" id="PS50216">
    <property type="entry name" value="DHHC"/>
    <property type="match status" value="1"/>
</dbReference>
<dbReference type="GeneID" id="94583418"/>
<evidence type="ECO:0000313" key="15">
    <source>
        <dbReference type="Proteomes" id="UP000182444"/>
    </source>
</evidence>
<evidence type="ECO:0000313" key="14">
    <source>
        <dbReference type="EMBL" id="AOW04427.1"/>
    </source>
</evidence>
<feature type="compositionally biased region" description="Polar residues" evidence="12">
    <location>
        <begin position="48"/>
        <end position="58"/>
    </location>
</feature>
<dbReference type="GO" id="GO:0005794">
    <property type="term" value="C:Golgi apparatus"/>
    <property type="evidence" value="ECO:0007669"/>
    <property type="project" value="TreeGrafter"/>
</dbReference>
<keyword evidence="8 11" id="KW-0012">Acyltransferase</keyword>
<keyword evidence="5 11" id="KW-0472">Membrane</keyword>
<feature type="region of interest" description="Disordered" evidence="12">
    <location>
        <begin position="1"/>
        <end position="58"/>
    </location>
</feature>
<feature type="transmembrane region" description="Helical" evidence="11">
    <location>
        <begin position="243"/>
        <end position="261"/>
    </location>
</feature>
<proteinExistence type="inferred from homology"/>
<dbReference type="GO" id="GO:0006612">
    <property type="term" value="P:protein targeting to membrane"/>
    <property type="evidence" value="ECO:0007669"/>
    <property type="project" value="TreeGrafter"/>
</dbReference>
<dbReference type="GO" id="GO:0019706">
    <property type="term" value="F:protein-cysteine S-palmitoyltransferase activity"/>
    <property type="evidence" value="ECO:0007669"/>
    <property type="project" value="UniProtKB-EC"/>
</dbReference>
<comment type="domain">
    <text evidence="11">The DHHC domain is required for palmitoyltransferase activity.</text>
</comment>
<protein>
    <recommendedName>
        <fullName evidence="11">Palmitoyltransferase</fullName>
        <ecNumber evidence="11">2.3.1.225</ecNumber>
    </recommendedName>
</protein>
<dbReference type="PANTHER" id="PTHR22883:SF43">
    <property type="entry name" value="PALMITOYLTRANSFERASE APP"/>
    <property type="match status" value="1"/>
</dbReference>
<evidence type="ECO:0000256" key="5">
    <source>
        <dbReference type="ARBA" id="ARBA00023136"/>
    </source>
</evidence>
<keyword evidence="4 11" id="KW-1133">Transmembrane helix</keyword>
<dbReference type="RefSeq" id="XP_068138906.1">
    <property type="nucleotide sequence ID" value="XM_068282805.1"/>
</dbReference>
<evidence type="ECO:0000256" key="3">
    <source>
        <dbReference type="ARBA" id="ARBA00022692"/>
    </source>
</evidence>
<feature type="transmembrane region" description="Helical" evidence="11">
    <location>
        <begin position="273"/>
        <end position="294"/>
    </location>
</feature>
<comment type="subcellular location">
    <subcellularLocation>
        <location evidence="1">Endoplasmic reticulum membrane</location>
        <topology evidence="1">Multi-pass membrane protein</topology>
    </subcellularLocation>
</comment>
<keyword evidence="7" id="KW-0449">Lipoprotein</keyword>
<keyword evidence="6" id="KW-0564">Palmitate</keyword>
<dbReference type="PANTHER" id="PTHR22883">
    <property type="entry name" value="ZINC FINGER DHHC DOMAIN CONTAINING PROTEIN"/>
    <property type="match status" value="1"/>
</dbReference>
<evidence type="ECO:0000256" key="7">
    <source>
        <dbReference type="ARBA" id="ARBA00023288"/>
    </source>
</evidence>
<feature type="compositionally biased region" description="Basic and acidic residues" evidence="12">
    <location>
        <begin position="20"/>
        <end position="33"/>
    </location>
</feature>
<dbReference type="InterPro" id="IPR039859">
    <property type="entry name" value="PFA4/ZDH16/20/ERF2-like"/>
</dbReference>
<evidence type="ECO:0000256" key="2">
    <source>
        <dbReference type="ARBA" id="ARBA00022679"/>
    </source>
</evidence>
<dbReference type="GO" id="GO:0005789">
    <property type="term" value="C:endoplasmic reticulum membrane"/>
    <property type="evidence" value="ECO:0007669"/>
    <property type="project" value="UniProtKB-SubCell"/>
</dbReference>
<keyword evidence="3 11" id="KW-0812">Transmembrane</keyword>
<accession>A0A1D8NFM6</accession>
<dbReference type="EMBL" id="CP017556">
    <property type="protein sequence ID" value="AOW04427.1"/>
    <property type="molecule type" value="Genomic_DNA"/>
</dbReference>
<evidence type="ECO:0000256" key="1">
    <source>
        <dbReference type="ARBA" id="ARBA00004477"/>
    </source>
</evidence>
<evidence type="ECO:0000256" key="8">
    <source>
        <dbReference type="ARBA" id="ARBA00023315"/>
    </source>
</evidence>
<gene>
    <name evidence="14" type="ORF">YALI1_D27339g</name>
</gene>
<dbReference type="AlphaFoldDB" id="A0A1D8NFM6"/>
<evidence type="ECO:0000256" key="4">
    <source>
        <dbReference type="ARBA" id="ARBA00022989"/>
    </source>
</evidence>
<evidence type="ECO:0000256" key="9">
    <source>
        <dbReference type="ARBA" id="ARBA00023463"/>
    </source>
</evidence>
<keyword evidence="2 11" id="KW-0808">Transferase</keyword>
<feature type="transmembrane region" description="Helical" evidence="11">
    <location>
        <begin position="397"/>
        <end position="421"/>
    </location>
</feature>
<evidence type="ECO:0000256" key="10">
    <source>
        <dbReference type="ARBA" id="ARBA00048048"/>
    </source>
</evidence>
<feature type="domain" description="Palmitoyltransferase DHHC" evidence="13">
    <location>
        <begin position="352"/>
        <end position="477"/>
    </location>
</feature>
<evidence type="ECO:0000259" key="13">
    <source>
        <dbReference type="Pfam" id="PF01529"/>
    </source>
</evidence>
<dbReference type="eggNOG" id="KOG1311">
    <property type="taxonomic scope" value="Eukaryota"/>
</dbReference>
<dbReference type="Proteomes" id="UP000182444">
    <property type="component" value="Chromosome 1D"/>
</dbReference>
<feature type="transmembrane region" description="Helical" evidence="11">
    <location>
        <begin position="441"/>
        <end position="465"/>
    </location>
</feature>
<name>A0A1D8NFM6_YARLL</name>
<feature type="compositionally biased region" description="Polar residues" evidence="12">
    <location>
        <begin position="89"/>
        <end position="104"/>
    </location>
</feature>
<sequence length="552" mass="60737">MDISEFLSEGDVEMQQLSEDNGRHVGHSRDISHDANLSPQPSRDFPRESTTSSIPSRLNMTDFLTSVAPDTAEPAVPNTACTLVGDHVASSSGSNNTNHVTPTDSPGGGDEGGFMSTSANSETQRMSGVFKTSKPGHGVNDHVNMDFYTPPTTAGPPTRGSPESVPTTAASTFPLRKRTRAHLRARDKSDGPAPSSRGTSDRLWSWVFLKQPLSLPEHNYQAHLGNNVFLIGGRFLSARQKPLNIAVLCVILILGGLYYGFVAPWTWNHISPAIPAVFTYIFLLCVASFLRASFSDPGILPRNIHLTDRIADGSIPNEYSVEPGIDAFDPRKNTTSLSCFKQPESSENLVYLKYCSTCKIWRPPRASHCSDCDNCVDFHDHHCIWLNNCVGRKNYRYFVAFVMTGGLCGLYIVGNSIAHVICYKRHMHMTIAESLRHRPMPLVMIFLGFLGAGYPLALVGFHLWIASRGESTHEFVSMNPVTKHVVDGHVGVTLSKCKVMGSHDGFKRFSDAVLAVVCARLCAHVSPHSNPVTKQTTPQGVQKSTFRHWKRF</sequence>
<reference evidence="14 15" key="1">
    <citation type="journal article" date="2016" name="PLoS ONE">
        <title>Sequence Assembly of Yarrowia lipolytica Strain W29/CLIB89 Shows Transposable Element Diversity.</title>
        <authorList>
            <person name="Magnan C."/>
            <person name="Yu J."/>
            <person name="Chang I."/>
            <person name="Jahn E."/>
            <person name="Kanomata Y."/>
            <person name="Wu J."/>
            <person name="Zeller M."/>
            <person name="Oakes M."/>
            <person name="Baldi P."/>
            <person name="Sandmeyer S."/>
        </authorList>
    </citation>
    <scope>NUCLEOTIDE SEQUENCE [LARGE SCALE GENOMIC DNA]</scope>
    <source>
        <strain evidence="15">CLIB89(W29)</strain>
    </source>
</reference>
<comment type="similarity">
    <text evidence="9">Belongs to the DHHC palmitoyltransferase family. ERF2/ZDHHC9 subfamily.</text>
</comment>
<feature type="region of interest" description="Disordered" evidence="12">
    <location>
        <begin position="87"/>
        <end position="121"/>
    </location>
</feature>
<comment type="catalytic activity">
    <reaction evidence="10 11">
        <text>L-cysteinyl-[protein] + hexadecanoyl-CoA = S-hexadecanoyl-L-cysteinyl-[protein] + CoA</text>
        <dbReference type="Rhea" id="RHEA:36683"/>
        <dbReference type="Rhea" id="RHEA-COMP:10131"/>
        <dbReference type="Rhea" id="RHEA-COMP:11032"/>
        <dbReference type="ChEBI" id="CHEBI:29950"/>
        <dbReference type="ChEBI" id="CHEBI:57287"/>
        <dbReference type="ChEBI" id="CHEBI:57379"/>
        <dbReference type="ChEBI" id="CHEBI:74151"/>
        <dbReference type="EC" id="2.3.1.225"/>
    </reaction>
</comment>
<dbReference type="Pfam" id="PF01529">
    <property type="entry name" value="DHHC"/>
    <property type="match status" value="1"/>
</dbReference>
<evidence type="ECO:0000256" key="6">
    <source>
        <dbReference type="ARBA" id="ARBA00023139"/>
    </source>
</evidence>
<organism evidence="14 15">
    <name type="scientific">Yarrowia lipolytica</name>
    <name type="common">Candida lipolytica</name>
    <dbReference type="NCBI Taxonomy" id="4952"/>
    <lineage>
        <taxon>Eukaryota</taxon>
        <taxon>Fungi</taxon>
        <taxon>Dikarya</taxon>
        <taxon>Ascomycota</taxon>
        <taxon>Saccharomycotina</taxon>
        <taxon>Dipodascomycetes</taxon>
        <taxon>Dipodascales</taxon>
        <taxon>Dipodascales incertae sedis</taxon>
        <taxon>Yarrowia</taxon>
    </lineage>
</organism>
<dbReference type="InterPro" id="IPR001594">
    <property type="entry name" value="Palmitoyltrfase_DHHC"/>
</dbReference>
<evidence type="ECO:0000256" key="12">
    <source>
        <dbReference type="SAM" id="MobiDB-lite"/>
    </source>
</evidence>
<feature type="region of interest" description="Disordered" evidence="12">
    <location>
        <begin position="151"/>
        <end position="170"/>
    </location>
</feature>
<dbReference type="EC" id="2.3.1.225" evidence="11"/>
<dbReference type="VEuPathDB" id="FungiDB:YALI0_D21670g"/>
<dbReference type="VEuPathDB" id="FungiDB:YALI1_D27339g"/>